<accession>A0ABW0VHA4</accession>
<proteinExistence type="predicted"/>
<dbReference type="PROSITE" id="PS51257">
    <property type="entry name" value="PROKAR_LIPOPROTEIN"/>
    <property type="match status" value="1"/>
</dbReference>
<dbReference type="EMBL" id="JBHSOC010000034">
    <property type="protein sequence ID" value="MFC5643600.1"/>
    <property type="molecule type" value="Genomic_DNA"/>
</dbReference>
<evidence type="ECO:0000313" key="2">
    <source>
        <dbReference type="EMBL" id="MFC5643600.1"/>
    </source>
</evidence>
<organism evidence="2 3">
    <name type="scientific">Kitasatospora cinereorecta</name>
    <dbReference type="NCBI Taxonomy" id="285560"/>
    <lineage>
        <taxon>Bacteria</taxon>
        <taxon>Bacillati</taxon>
        <taxon>Actinomycetota</taxon>
        <taxon>Actinomycetes</taxon>
        <taxon>Kitasatosporales</taxon>
        <taxon>Streptomycetaceae</taxon>
        <taxon>Kitasatospora</taxon>
    </lineage>
</organism>
<comment type="caution">
    <text evidence="2">The sequence shown here is derived from an EMBL/GenBank/DDBJ whole genome shotgun (WGS) entry which is preliminary data.</text>
</comment>
<evidence type="ECO:0000256" key="1">
    <source>
        <dbReference type="SAM" id="SignalP"/>
    </source>
</evidence>
<dbReference type="Proteomes" id="UP001596066">
    <property type="component" value="Unassembled WGS sequence"/>
</dbReference>
<keyword evidence="3" id="KW-1185">Reference proteome</keyword>
<protein>
    <recommendedName>
        <fullName evidence="4">Lipoprotein</fullName>
    </recommendedName>
</protein>
<dbReference type="RefSeq" id="WP_346140748.1">
    <property type="nucleotide sequence ID" value="NZ_BAAAUA010000002.1"/>
</dbReference>
<evidence type="ECO:0000313" key="3">
    <source>
        <dbReference type="Proteomes" id="UP001596066"/>
    </source>
</evidence>
<sequence>MRSRPASAAALSCALLLLTGCAYLTGGLSPYGKDVTADQLTGSWTGDCNSTLTINADLTASATDFPVAADSSTFTTRVSGAGTWRIVPREKNDRPEKLDLTFDSKGNEVDFAQGPHGSLILSDQVGDPDLGIACRYTHD</sequence>
<evidence type="ECO:0008006" key="4">
    <source>
        <dbReference type="Google" id="ProtNLM"/>
    </source>
</evidence>
<feature type="chain" id="PRO_5045771269" description="Lipoprotein" evidence="1">
    <location>
        <begin position="25"/>
        <end position="139"/>
    </location>
</feature>
<keyword evidence="1" id="KW-0732">Signal</keyword>
<feature type="signal peptide" evidence="1">
    <location>
        <begin position="1"/>
        <end position="24"/>
    </location>
</feature>
<reference evidence="3" key="1">
    <citation type="journal article" date="2019" name="Int. J. Syst. Evol. Microbiol.">
        <title>The Global Catalogue of Microorganisms (GCM) 10K type strain sequencing project: providing services to taxonomists for standard genome sequencing and annotation.</title>
        <authorList>
            <consortium name="The Broad Institute Genomics Platform"/>
            <consortium name="The Broad Institute Genome Sequencing Center for Infectious Disease"/>
            <person name="Wu L."/>
            <person name="Ma J."/>
        </authorList>
    </citation>
    <scope>NUCLEOTIDE SEQUENCE [LARGE SCALE GENOMIC DNA]</scope>
    <source>
        <strain evidence="3">CGMCC 4.1622</strain>
    </source>
</reference>
<name>A0ABW0VHA4_9ACTN</name>
<gene>
    <name evidence="2" type="ORF">ACFPZF_19820</name>
</gene>